<feature type="compositionally biased region" description="Basic and acidic residues" evidence="4">
    <location>
        <begin position="955"/>
        <end position="965"/>
    </location>
</feature>
<evidence type="ECO:0000256" key="4">
    <source>
        <dbReference type="SAM" id="MobiDB-lite"/>
    </source>
</evidence>
<dbReference type="Pfam" id="PF09444">
    <property type="entry name" value="MRC1"/>
    <property type="match status" value="1"/>
</dbReference>
<feature type="region of interest" description="Disordered" evidence="4">
    <location>
        <begin position="1"/>
        <end position="453"/>
    </location>
</feature>
<feature type="compositionally biased region" description="Basic and acidic residues" evidence="4">
    <location>
        <begin position="1083"/>
        <end position="1093"/>
    </location>
</feature>
<feature type="compositionally biased region" description="Polar residues" evidence="4">
    <location>
        <begin position="862"/>
        <end position="876"/>
    </location>
</feature>
<comment type="subcellular location">
    <subcellularLocation>
        <location evidence="1">Nucleus</location>
    </subcellularLocation>
</comment>
<feature type="compositionally biased region" description="Basic and acidic residues" evidence="4">
    <location>
        <begin position="205"/>
        <end position="242"/>
    </location>
</feature>
<feature type="compositionally biased region" description="Low complexity" evidence="4">
    <location>
        <begin position="56"/>
        <end position="80"/>
    </location>
</feature>
<evidence type="ECO:0000313" key="7">
    <source>
        <dbReference type="Proteomes" id="UP001365128"/>
    </source>
</evidence>
<feature type="region of interest" description="Disordered" evidence="4">
    <location>
        <begin position="533"/>
        <end position="735"/>
    </location>
</feature>
<feature type="region of interest" description="Disordered" evidence="4">
    <location>
        <begin position="1041"/>
        <end position="1066"/>
    </location>
</feature>
<feature type="compositionally biased region" description="Acidic residues" evidence="4">
    <location>
        <begin position="652"/>
        <end position="686"/>
    </location>
</feature>
<organism evidence="6 7">
    <name type="scientific">Phyllosticta citricarpa</name>
    <dbReference type="NCBI Taxonomy" id="55181"/>
    <lineage>
        <taxon>Eukaryota</taxon>
        <taxon>Fungi</taxon>
        <taxon>Dikarya</taxon>
        <taxon>Ascomycota</taxon>
        <taxon>Pezizomycotina</taxon>
        <taxon>Dothideomycetes</taxon>
        <taxon>Dothideomycetes incertae sedis</taxon>
        <taxon>Botryosphaeriales</taxon>
        <taxon>Phyllostictaceae</taxon>
        <taxon>Phyllosticta</taxon>
    </lineage>
</organism>
<feature type="compositionally biased region" description="Basic and acidic residues" evidence="4">
    <location>
        <begin position="560"/>
        <end position="596"/>
    </location>
</feature>
<feature type="domain" description="DNA replication checkpoint mediator MRC1" evidence="5">
    <location>
        <begin position="962"/>
        <end position="1099"/>
    </location>
</feature>
<name>A0ABR1ML23_9PEZI</name>
<feature type="compositionally biased region" description="Polar residues" evidence="4">
    <location>
        <begin position="1205"/>
        <end position="1216"/>
    </location>
</feature>
<keyword evidence="3" id="KW-0539">Nucleus</keyword>
<feature type="compositionally biased region" description="Low complexity" evidence="4">
    <location>
        <begin position="1254"/>
        <end position="1271"/>
    </location>
</feature>
<dbReference type="PANTHER" id="PTHR14396">
    <property type="entry name" value="CLASPIN"/>
    <property type="match status" value="1"/>
</dbReference>
<evidence type="ECO:0000313" key="6">
    <source>
        <dbReference type="EMBL" id="KAK7550930.1"/>
    </source>
</evidence>
<feature type="compositionally biased region" description="Acidic residues" evidence="4">
    <location>
        <begin position="906"/>
        <end position="919"/>
    </location>
</feature>
<feature type="compositionally biased region" description="Low complexity" evidence="4">
    <location>
        <begin position="711"/>
        <end position="733"/>
    </location>
</feature>
<feature type="region of interest" description="Disordered" evidence="4">
    <location>
        <begin position="1083"/>
        <end position="1392"/>
    </location>
</feature>
<feature type="compositionally biased region" description="Acidic residues" evidence="4">
    <location>
        <begin position="988"/>
        <end position="997"/>
    </location>
</feature>
<feature type="compositionally biased region" description="Basic and acidic residues" evidence="4">
    <location>
        <begin position="285"/>
        <end position="296"/>
    </location>
</feature>
<dbReference type="PANTHER" id="PTHR14396:SF10">
    <property type="entry name" value="CLASPIN"/>
    <property type="match status" value="1"/>
</dbReference>
<feature type="compositionally biased region" description="Acidic residues" evidence="4">
    <location>
        <begin position="82"/>
        <end position="91"/>
    </location>
</feature>
<feature type="compositionally biased region" description="Basic residues" evidence="4">
    <location>
        <begin position="1363"/>
        <end position="1376"/>
    </location>
</feature>
<feature type="region of interest" description="Disordered" evidence="4">
    <location>
        <begin position="955"/>
        <end position="997"/>
    </location>
</feature>
<dbReference type="Proteomes" id="UP001365128">
    <property type="component" value="Unassembled WGS sequence"/>
</dbReference>
<feature type="compositionally biased region" description="Acidic residues" evidence="4">
    <location>
        <begin position="597"/>
        <end position="643"/>
    </location>
</feature>
<feature type="compositionally biased region" description="Polar residues" evidence="4">
    <location>
        <begin position="1120"/>
        <end position="1137"/>
    </location>
</feature>
<dbReference type="InterPro" id="IPR024146">
    <property type="entry name" value="Claspin"/>
</dbReference>
<feature type="compositionally biased region" description="Basic and acidic residues" evidence="4">
    <location>
        <begin position="534"/>
        <end position="551"/>
    </location>
</feature>
<evidence type="ECO:0000256" key="1">
    <source>
        <dbReference type="ARBA" id="ARBA00004123"/>
    </source>
</evidence>
<dbReference type="InterPro" id="IPR018564">
    <property type="entry name" value="Repl_chkpnt_MRC1_dom"/>
</dbReference>
<evidence type="ECO:0000256" key="3">
    <source>
        <dbReference type="ARBA" id="ARBA00023242"/>
    </source>
</evidence>
<keyword evidence="7" id="KW-1185">Reference proteome</keyword>
<feature type="compositionally biased region" description="Basic and acidic residues" evidence="4">
    <location>
        <begin position="1345"/>
        <end position="1362"/>
    </location>
</feature>
<comment type="caution">
    <text evidence="6">The sequence shown here is derived from an EMBL/GenBank/DDBJ whole genome shotgun (WGS) entry which is preliminary data.</text>
</comment>
<feature type="compositionally biased region" description="Basic and acidic residues" evidence="4">
    <location>
        <begin position="365"/>
        <end position="374"/>
    </location>
</feature>
<dbReference type="EMBL" id="JBBPDW010000007">
    <property type="protein sequence ID" value="KAK7550930.1"/>
    <property type="molecule type" value="Genomic_DNA"/>
</dbReference>
<feature type="compositionally biased region" description="Low complexity" evidence="4">
    <location>
        <begin position="1"/>
        <end position="24"/>
    </location>
</feature>
<feature type="compositionally biased region" description="Polar residues" evidence="4">
    <location>
        <begin position="175"/>
        <end position="185"/>
    </location>
</feature>
<feature type="compositionally biased region" description="Acidic residues" evidence="4">
    <location>
        <begin position="1103"/>
        <end position="1112"/>
    </location>
</feature>
<evidence type="ECO:0000256" key="2">
    <source>
        <dbReference type="ARBA" id="ARBA00022553"/>
    </source>
</evidence>
<reference evidence="6 7" key="1">
    <citation type="submission" date="2024-04" db="EMBL/GenBank/DDBJ databases">
        <title>Phyllosticta paracitricarpa is synonymous to the EU quarantine fungus P. citricarpa based on phylogenomic analyses.</title>
        <authorList>
            <consortium name="Lawrence Berkeley National Laboratory"/>
            <person name="Van Ingen-Buijs V.A."/>
            <person name="Van Westerhoven A.C."/>
            <person name="Haridas S."/>
            <person name="Skiadas P."/>
            <person name="Martin F."/>
            <person name="Groenewald J.Z."/>
            <person name="Crous P.W."/>
            <person name="Seidl M.F."/>
        </authorList>
    </citation>
    <scope>NUCLEOTIDE SEQUENCE [LARGE SCALE GENOMIC DNA]</scope>
    <source>
        <strain evidence="6 7">CBS 122670</strain>
    </source>
</reference>
<feature type="compositionally biased region" description="Polar residues" evidence="4">
    <location>
        <begin position="334"/>
        <end position="346"/>
    </location>
</feature>
<accession>A0ABR1ML23</accession>
<feature type="compositionally biased region" description="Polar residues" evidence="4">
    <location>
        <begin position="788"/>
        <end position="797"/>
    </location>
</feature>
<feature type="region of interest" description="Disordered" evidence="4">
    <location>
        <begin position="780"/>
        <end position="935"/>
    </location>
</feature>
<protein>
    <submittedName>
        <fullName evidence="6">MRC1-like domain-containing protein</fullName>
    </submittedName>
</protein>
<proteinExistence type="predicted"/>
<sequence>MSAESSPNRSRASSASTSPASRVAKSPMELTPRSKVKAMLAAAGMSDDSDDDDVPAKNANAAQRKSAAAAPAKPASPHAASSDDDDDDDDVVPVRKPAGKMAARMLARRQEQSADEEEEDNSYARVKRMLMSGKDKKREAQTSASTENVDAVSSAEEEEVQDDVVSKPATRRRSANSPTSNSRASSPGLFVSPARPSSAEPDSDVETHNTKAKSKLDELVARKRAERKEREAAKKAAREASRRKSKANQRAERELAGSETDSNDDEEVGKKLTQQSRPTRKASKKAIEEMNRETQRMSRMMQLTHRAKTKKKYTTKDLFAKFNYGQPKPASEDTPPSNDTTNPSSDLDQREKETPPTSPPSMEDTQGKDAKQNTDIDDNGFRLDTVVDIGLNAGEEDDLPDLGKLLSQSRRVDKGKGRAVSVQPLEGGSAPKTDEQQPLPEPNVVVPRKEQNPKVFRVIPPQQPRQPVDEDDDDLEIVHSRFPVFDNLPLRKAKEPPAFLALRHLAHLNHDENVDRKGRKTMTAGELQAMLKAKAREQAKKEKEEKIEQLRAKGIFVQTEEERERDQLELENLLEKARKEDEELAKKEKAEKKAEGDADDLPDSDDDESYVEEGEGGDEKEPDFEMSGSEDENEDEDEEEEPADAGGLLDNEAGEDEDEDEEMADDEAPAEAEVEAMDEGPDEEDESLRTAAPRGRRRVVDDDDEEEAEMQPSAPQSQPPSTQDEAMAAFGFAPAPPPVGLSQMFAGTMADPESQEPHVAAVDSQQDSLDFLRSMPLSSIPGFDMGMTQASQQTVVRDSQPPPSQTVEESGQIKLGLSQFPSQPADDALVPSTQMSEMPDPTQDGGFDVSRTPGRYTRRTPAPSSAGANGSGTTVATVILPEQESPAVQKKKGRLQRGKLNTVELSDVDQDDQMSEADDQSTVSESGVEDEDGDFNIDRSAFDVLRRGAKRAKKRAEAFDKKNSAAKDMVCEQAEESEDEYAGLGGVSDDDSNDELDDDLKQMVVDGKVDVDERQLAAFYANRERAEDEKRIDKLYKDITNGGLRKRRGGNFDLSDSEDDGDEVRRRRQREFARMRKALMEDERIGKIADNPKKQAFLRAIEDHDDDDDIDFLDAPGDDSQTPITSDSQENAANVEQRTAAPAEAGPSNPLKRKSPSAPDREDQRPPARLRRTAAKTTMPPPMRKPTTIAEIRESVSSLIDEPSVQETDVSDSNSDAGDDGPAKHSTTTTTTTTTGSSDTGPKASRRTTRPIVDRLSLSRSSTAATTADTSQPLAFHAPASSTHRPGFRVPTLLRRATTNLSTTSTTSTTSDASSGSGSGGAAAAAAAAADVRRGGNKKSSIHYQAREAERKKVVEAAERKRKEGLRRKAFHRPKRVLGTVGSGSHEEAEKK</sequence>
<feature type="compositionally biased region" description="Low complexity" evidence="4">
    <location>
        <begin position="1297"/>
        <end position="1330"/>
    </location>
</feature>
<keyword evidence="2" id="KW-0597">Phosphoprotein</keyword>
<evidence type="ECO:0000259" key="5">
    <source>
        <dbReference type="Pfam" id="PF09444"/>
    </source>
</evidence>
<gene>
    <name evidence="6" type="ORF">IWX46DRAFT_632792</name>
</gene>